<keyword evidence="7" id="KW-0328">Glycosyltransferase</keyword>
<dbReference type="SUPFAM" id="SSF53756">
    <property type="entry name" value="UDP-Glycosyltransferase/glycogen phosphorylase"/>
    <property type="match status" value="1"/>
</dbReference>
<evidence type="ECO:0000256" key="1">
    <source>
        <dbReference type="ARBA" id="ARBA00011198"/>
    </source>
</evidence>
<evidence type="ECO:0000256" key="6">
    <source>
        <dbReference type="ARBA" id="ARBA00048184"/>
    </source>
</evidence>
<comment type="caution">
    <text evidence="9">The sequence shown here is derived from an EMBL/GenBank/DDBJ whole genome shotgun (WGS) entry which is preliminary data.</text>
</comment>
<sequence>MPSRHEVEDDATDHIKRTCFVTIGATAAFEGLVRAVLSQDFLQGLKRHHYTDLVVQFGAGGDDLFESCQVQARSTSPDGDQSTLFGINIEGFPVDTNGLDQYMNKAKASKDSAAREGCIISHAGTGTILSAMRLAVPIIVVPNEELLDNHQVELAEVLAQQGYVIHGRTDALATALDKLEEARHKVQSWPPVNSGEHRKSNTIKQVLDEEMGFLD</sequence>
<accession>A0A8K0PFB5</accession>
<evidence type="ECO:0000313" key="10">
    <source>
        <dbReference type="Proteomes" id="UP000809789"/>
    </source>
</evidence>
<evidence type="ECO:0000256" key="7">
    <source>
        <dbReference type="RuleBase" id="RU362128"/>
    </source>
</evidence>
<dbReference type="Proteomes" id="UP000809789">
    <property type="component" value="Unassembled WGS sequence"/>
</dbReference>
<evidence type="ECO:0000259" key="8">
    <source>
        <dbReference type="Pfam" id="PF04101"/>
    </source>
</evidence>
<dbReference type="PANTHER" id="PTHR47043:SF1">
    <property type="entry name" value="UDP-N-ACETYLGLUCOSAMINE TRANSFERASE SUBUNIT ALG13"/>
    <property type="match status" value="1"/>
</dbReference>
<evidence type="ECO:0000313" key="9">
    <source>
        <dbReference type="EMBL" id="KAG8625093.1"/>
    </source>
</evidence>
<protein>
    <recommendedName>
        <fullName evidence="3 7">UDP-N-acetylglucosamine transferase subunit ALG13</fullName>
        <ecNumber evidence="2 7">2.4.1.141</ecNumber>
    </recommendedName>
    <alternativeName>
        <fullName evidence="5 7">Asparagine-linked glycosylation protein 13</fullName>
    </alternativeName>
</protein>
<name>A0A8K0PFB5_9PEZI</name>
<dbReference type="EMBL" id="JAESVG020000008">
    <property type="protein sequence ID" value="KAG8625093.1"/>
    <property type="molecule type" value="Genomic_DNA"/>
</dbReference>
<dbReference type="InterPro" id="IPR052474">
    <property type="entry name" value="UDP-GlcNAc_transferase"/>
</dbReference>
<evidence type="ECO:0000256" key="3">
    <source>
        <dbReference type="ARBA" id="ARBA00017468"/>
    </source>
</evidence>
<dbReference type="OrthoDB" id="20273at2759"/>
<organism evidence="9 10">
    <name type="scientific">Elsinoe batatas</name>
    <dbReference type="NCBI Taxonomy" id="2601811"/>
    <lineage>
        <taxon>Eukaryota</taxon>
        <taxon>Fungi</taxon>
        <taxon>Dikarya</taxon>
        <taxon>Ascomycota</taxon>
        <taxon>Pezizomycotina</taxon>
        <taxon>Dothideomycetes</taxon>
        <taxon>Dothideomycetidae</taxon>
        <taxon>Myriangiales</taxon>
        <taxon>Elsinoaceae</taxon>
        <taxon>Elsinoe</taxon>
    </lineage>
</organism>
<comment type="similarity">
    <text evidence="7">Belongs to the glycosyltransferase 28 family.</text>
</comment>
<dbReference type="Gene3D" id="3.40.50.2000">
    <property type="entry name" value="Glycogen Phosphorylase B"/>
    <property type="match status" value="1"/>
</dbReference>
<dbReference type="Pfam" id="PF04101">
    <property type="entry name" value="Glyco_tran_28_C"/>
    <property type="match status" value="1"/>
</dbReference>
<reference evidence="9" key="1">
    <citation type="submission" date="2021-07" db="EMBL/GenBank/DDBJ databases">
        <title>Elsinoe batatas strain:CRI-CJ2 Genome sequencing and assembly.</title>
        <authorList>
            <person name="Huang L."/>
        </authorList>
    </citation>
    <scope>NUCLEOTIDE SEQUENCE</scope>
    <source>
        <strain evidence="9">CRI-CJ2</strain>
    </source>
</reference>
<evidence type="ECO:0000256" key="5">
    <source>
        <dbReference type="ARBA" id="ARBA00032061"/>
    </source>
</evidence>
<dbReference type="GO" id="GO:0006488">
    <property type="term" value="P:dolichol-linked oligosaccharide biosynthetic process"/>
    <property type="evidence" value="ECO:0007669"/>
    <property type="project" value="TreeGrafter"/>
</dbReference>
<dbReference type="AlphaFoldDB" id="A0A8K0PFB5"/>
<dbReference type="PANTHER" id="PTHR47043">
    <property type="entry name" value="UDP-N-ACETYLGLUCOSAMINE TRANSFERASE SUBUNIT ALG13"/>
    <property type="match status" value="1"/>
</dbReference>
<proteinExistence type="inferred from homology"/>
<gene>
    <name evidence="7" type="primary">ALG13</name>
    <name evidence="9" type="ORF">KVT40_006844</name>
</gene>
<comment type="subunit">
    <text evidence="1 7">Heterodimer with ALG14 to form a functional enzyme.</text>
</comment>
<keyword evidence="10" id="KW-1185">Reference proteome</keyword>
<dbReference type="EC" id="2.4.1.141" evidence="2 7"/>
<dbReference type="GO" id="GO:0043541">
    <property type="term" value="C:UDP-N-acetylglucosamine transferase complex"/>
    <property type="evidence" value="ECO:0007669"/>
    <property type="project" value="TreeGrafter"/>
</dbReference>
<comment type="subcellular location">
    <subcellularLocation>
        <location evidence="7">Endoplasmic reticulum</location>
    </subcellularLocation>
</comment>
<dbReference type="GO" id="GO:0004577">
    <property type="term" value="F:N-acetylglucosaminyldiphosphodolichol N-acetylglucosaminyltransferase activity"/>
    <property type="evidence" value="ECO:0007669"/>
    <property type="project" value="UniProtKB-EC"/>
</dbReference>
<keyword evidence="7" id="KW-0808">Transferase</keyword>
<evidence type="ECO:0000256" key="2">
    <source>
        <dbReference type="ARBA" id="ARBA00012614"/>
    </source>
</evidence>
<evidence type="ECO:0000256" key="4">
    <source>
        <dbReference type="ARBA" id="ARBA00024804"/>
    </source>
</evidence>
<dbReference type="InterPro" id="IPR007235">
    <property type="entry name" value="Glyco_trans_28_C"/>
</dbReference>
<comment type="catalytic activity">
    <reaction evidence="6">
        <text>an N-acetyl-alpha-D-glucosaminyl-diphospho-di-trans,poly-cis-dolichol + UDP-N-acetyl-alpha-D-glucosamine = an N,N'-diacetylchitobiosyl-diphospho-di-trans,poly-cis-dolichol + UDP + H(+)</text>
        <dbReference type="Rhea" id="RHEA:23380"/>
        <dbReference type="Rhea" id="RHEA-COMP:19507"/>
        <dbReference type="Rhea" id="RHEA-COMP:19510"/>
        <dbReference type="ChEBI" id="CHEBI:15378"/>
        <dbReference type="ChEBI" id="CHEBI:57269"/>
        <dbReference type="ChEBI" id="CHEBI:57705"/>
        <dbReference type="ChEBI" id="CHEBI:58223"/>
        <dbReference type="ChEBI" id="CHEBI:58427"/>
        <dbReference type="EC" id="2.4.1.141"/>
    </reaction>
</comment>
<feature type="domain" description="Glycosyl transferase family 28 C-terminal" evidence="8">
    <location>
        <begin position="18"/>
        <end position="186"/>
    </location>
</feature>
<comment type="function">
    <text evidence="4 7">Involved in protein N-glycosylation. Essential for the second step of the dolichol-linked oligosaccharide pathway.</text>
</comment>
<keyword evidence="7" id="KW-0256">Endoplasmic reticulum</keyword>